<evidence type="ECO:0000256" key="6">
    <source>
        <dbReference type="SAM" id="Phobius"/>
    </source>
</evidence>
<feature type="region of interest" description="Disordered" evidence="5">
    <location>
        <begin position="477"/>
        <end position="502"/>
    </location>
</feature>
<evidence type="ECO:0000256" key="2">
    <source>
        <dbReference type="ARBA" id="ARBA00022692"/>
    </source>
</evidence>
<dbReference type="Gene3D" id="1.20.1250.20">
    <property type="entry name" value="MFS general substrate transporter like domains"/>
    <property type="match status" value="1"/>
</dbReference>
<dbReference type="SUPFAM" id="SSF103473">
    <property type="entry name" value="MFS general substrate transporter"/>
    <property type="match status" value="1"/>
</dbReference>
<feature type="transmembrane region" description="Helical" evidence="6">
    <location>
        <begin position="447"/>
        <end position="466"/>
    </location>
</feature>
<evidence type="ECO:0008006" key="9">
    <source>
        <dbReference type="Google" id="ProtNLM"/>
    </source>
</evidence>
<feature type="transmembrane region" description="Helical" evidence="6">
    <location>
        <begin position="153"/>
        <end position="179"/>
    </location>
</feature>
<gene>
    <name evidence="7" type="ORF">PHYEVI_LOCUS3752</name>
</gene>
<comment type="subcellular location">
    <subcellularLocation>
        <location evidence="1">Membrane</location>
        <topology evidence="1">Multi-pass membrane protein</topology>
    </subcellularLocation>
</comment>
<dbReference type="InterPro" id="IPR036259">
    <property type="entry name" value="MFS_trans_sf"/>
</dbReference>
<keyword evidence="3 6" id="KW-1133">Transmembrane helix</keyword>
<sequence>MNRSVVDKPSKMSDKKVLKGLDKLAYYASYVTVEPTLVLYMMAFMTTSVIEQSFYVYKSCIANHGYNETICRNLNKKQHENITKEVQVTTSNFLIWNNIAGHAVPIVLALFMGAWSDKRGRKLPLIIGLTGKLIFSLMIVVNSLNPQWPVEYIIYTATLPSALSGADVAIFASSFTYLIDVSSLEYRTMRVTVLEVAYLATMPLGVALGSYLYNYVLNKSYTYMFIINSCLMIGAILYSSLRLRWRTNLKQRPLSEAPNKLRDFFDYNHLVNTVQVMCKRRPNNRRIYLLVLVGMMSLYTFQRDEREIMYMYCQRVFHWNVEEFSKFRTVQSALQDVILLIAVPLMSRVLGLRDTVIIMFGAIMHSSARIFYATANAALLFYIGGVIASFGPVVAPVIRSLVSKIITESEKGKVFAVLAVADVAVPILSGTAYSSLYNLTRHSSLSAVYYLTMATQLGVFCLVLYIHFKTKPNEFEEVSNTNCDSTTEKTDEVNLDERSRLK</sequence>
<dbReference type="Pfam" id="PF07690">
    <property type="entry name" value="MFS_1"/>
    <property type="match status" value="1"/>
</dbReference>
<keyword evidence="2 6" id="KW-0812">Transmembrane</keyword>
<reference evidence="7" key="1">
    <citation type="submission" date="2022-01" db="EMBL/GenBank/DDBJ databases">
        <authorList>
            <person name="King R."/>
        </authorList>
    </citation>
    <scope>NUCLEOTIDE SEQUENCE</scope>
</reference>
<dbReference type="GO" id="GO:0022857">
    <property type="term" value="F:transmembrane transporter activity"/>
    <property type="evidence" value="ECO:0007669"/>
    <property type="project" value="InterPro"/>
</dbReference>
<dbReference type="EMBL" id="OU900106">
    <property type="protein sequence ID" value="CAG9857347.1"/>
    <property type="molecule type" value="Genomic_DNA"/>
</dbReference>
<accession>A0A9N9TNM9</accession>
<dbReference type="InterPro" id="IPR011701">
    <property type="entry name" value="MFS"/>
</dbReference>
<keyword evidence="8" id="KW-1185">Reference proteome</keyword>
<dbReference type="OrthoDB" id="419734at2759"/>
<evidence type="ECO:0000313" key="8">
    <source>
        <dbReference type="Proteomes" id="UP001153712"/>
    </source>
</evidence>
<protein>
    <recommendedName>
        <fullName evidence="9">Proton-coupled folate transporter</fullName>
    </recommendedName>
</protein>
<feature type="transmembrane region" description="Helical" evidence="6">
    <location>
        <begin position="191"/>
        <end position="214"/>
    </location>
</feature>
<feature type="transmembrane region" description="Helical" evidence="6">
    <location>
        <begin position="414"/>
        <end position="435"/>
    </location>
</feature>
<evidence type="ECO:0000313" key="7">
    <source>
        <dbReference type="EMBL" id="CAG9857347.1"/>
    </source>
</evidence>
<feature type="transmembrane region" description="Helical" evidence="6">
    <location>
        <begin position="93"/>
        <end position="111"/>
    </location>
</feature>
<feature type="transmembrane region" description="Helical" evidence="6">
    <location>
        <begin position="24"/>
        <end position="45"/>
    </location>
</feature>
<dbReference type="GO" id="GO:0016020">
    <property type="term" value="C:membrane"/>
    <property type="evidence" value="ECO:0007669"/>
    <property type="project" value="UniProtKB-SubCell"/>
</dbReference>
<organism evidence="7 8">
    <name type="scientific">Phyllotreta striolata</name>
    <name type="common">Striped flea beetle</name>
    <name type="synonym">Crioceris striolata</name>
    <dbReference type="NCBI Taxonomy" id="444603"/>
    <lineage>
        <taxon>Eukaryota</taxon>
        <taxon>Metazoa</taxon>
        <taxon>Ecdysozoa</taxon>
        <taxon>Arthropoda</taxon>
        <taxon>Hexapoda</taxon>
        <taxon>Insecta</taxon>
        <taxon>Pterygota</taxon>
        <taxon>Neoptera</taxon>
        <taxon>Endopterygota</taxon>
        <taxon>Coleoptera</taxon>
        <taxon>Polyphaga</taxon>
        <taxon>Cucujiformia</taxon>
        <taxon>Chrysomeloidea</taxon>
        <taxon>Chrysomelidae</taxon>
        <taxon>Galerucinae</taxon>
        <taxon>Alticini</taxon>
        <taxon>Phyllotreta</taxon>
    </lineage>
</organism>
<dbReference type="AlphaFoldDB" id="A0A9N9TNM9"/>
<evidence type="ECO:0000256" key="5">
    <source>
        <dbReference type="SAM" id="MobiDB-lite"/>
    </source>
</evidence>
<proteinExistence type="predicted"/>
<evidence type="ECO:0000256" key="1">
    <source>
        <dbReference type="ARBA" id="ARBA00004141"/>
    </source>
</evidence>
<evidence type="ECO:0000256" key="4">
    <source>
        <dbReference type="ARBA" id="ARBA00023136"/>
    </source>
</evidence>
<feature type="transmembrane region" description="Helical" evidence="6">
    <location>
        <begin position="123"/>
        <end position="141"/>
    </location>
</feature>
<dbReference type="PANTHER" id="PTHR23507:SF37">
    <property type="entry name" value="GH08173P"/>
    <property type="match status" value="1"/>
</dbReference>
<name>A0A9N9TNM9_PHYSR</name>
<keyword evidence="4 6" id="KW-0472">Membrane</keyword>
<dbReference type="PANTHER" id="PTHR23507">
    <property type="entry name" value="ZGC:174356"/>
    <property type="match status" value="1"/>
</dbReference>
<feature type="transmembrane region" description="Helical" evidence="6">
    <location>
        <begin position="287"/>
        <end position="302"/>
    </location>
</feature>
<dbReference type="Proteomes" id="UP001153712">
    <property type="component" value="Chromosome 13"/>
</dbReference>
<feature type="transmembrane region" description="Helical" evidence="6">
    <location>
        <begin position="220"/>
        <end position="241"/>
    </location>
</feature>
<feature type="transmembrane region" description="Helical" evidence="6">
    <location>
        <begin position="379"/>
        <end position="402"/>
    </location>
</feature>
<feature type="transmembrane region" description="Helical" evidence="6">
    <location>
        <begin position="333"/>
        <end position="351"/>
    </location>
</feature>
<feature type="compositionally biased region" description="Basic and acidic residues" evidence="5">
    <location>
        <begin position="486"/>
        <end position="502"/>
    </location>
</feature>
<evidence type="ECO:0000256" key="3">
    <source>
        <dbReference type="ARBA" id="ARBA00022989"/>
    </source>
</evidence>